<feature type="region of interest" description="Disordered" evidence="1">
    <location>
        <begin position="1"/>
        <end position="119"/>
    </location>
</feature>
<protein>
    <submittedName>
        <fullName evidence="2">Uncharacterized protein</fullName>
    </submittedName>
</protein>
<organism evidence="2 3">
    <name type="scientific">Sorangium cellulosum</name>
    <name type="common">Polyangium cellulosum</name>
    <dbReference type="NCBI Taxonomy" id="56"/>
    <lineage>
        <taxon>Bacteria</taxon>
        <taxon>Pseudomonadati</taxon>
        <taxon>Myxococcota</taxon>
        <taxon>Polyangia</taxon>
        <taxon>Polyangiales</taxon>
        <taxon>Polyangiaceae</taxon>
        <taxon>Sorangium</taxon>
    </lineage>
</organism>
<evidence type="ECO:0000313" key="3">
    <source>
        <dbReference type="Proteomes" id="UP000295781"/>
    </source>
</evidence>
<evidence type="ECO:0000313" key="2">
    <source>
        <dbReference type="EMBL" id="AUX20486.1"/>
    </source>
</evidence>
<gene>
    <name evidence="2" type="ORF">SOCEGT47_009580</name>
</gene>
<feature type="region of interest" description="Disordered" evidence="1">
    <location>
        <begin position="140"/>
        <end position="227"/>
    </location>
</feature>
<accession>A0A4P2PVK7</accession>
<dbReference type="EMBL" id="CP012670">
    <property type="protein sequence ID" value="AUX20486.1"/>
    <property type="molecule type" value="Genomic_DNA"/>
</dbReference>
<feature type="compositionally biased region" description="Polar residues" evidence="1">
    <location>
        <begin position="196"/>
        <end position="208"/>
    </location>
</feature>
<reference evidence="2 3" key="1">
    <citation type="submission" date="2015-09" db="EMBL/GenBank/DDBJ databases">
        <title>Sorangium comparison.</title>
        <authorList>
            <person name="Zaburannyi N."/>
            <person name="Bunk B."/>
            <person name="Overmann J."/>
            <person name="Mueller R."/>
        </authorList>
    </citation>
    <scope>NUCLEOTIDE SEQUENCE [LARGE SCALE GENOMIC DNA]</scope>
    <source>
        <strain evidence="2 3">So ceGT47</strain>
    </source>
</reference>
<evidence type="ECO:0000256" key="1">
    <source>
        <dbReference type="SAM" id="MobiDB-lite"/>
    </source>
</evidence>
<sequence length="227" mass="22816">MTSSREPLRSSGGAAPPGPGERGGAWPGGPPGSALGMYRIVGASPRASRTRVCWSNVGASEDGGERREGTLEDGGEGALGDGGEGREGALGDGGEGREGALGDGGEGREGALGDGGEGAFAWASGAEASGERGACCFMPGRSVPDARPAFERGTMAARERGTKAARAGPRSPRPQRRRGERLDRGARGSAPEQAYSAETNATLPARSGTQRRPRSGSKPMSAAAANP</sequence>
<feature type="compositionally biased region" description="Basic and acidic residues" evidence="1">
    <location>
        <begin position="83"/>
        <end position="111"/>
    </location>
</feature>
<dbReference type="Proteomes" id="UP000295781">
    <property type="component" value="Chromosome"/>
</dbReference>
<proteinExistence type="predicted"/>
<name>A0A4P2PVK7_SORCE</name>
<dbReference type="AlphaFoldDB" id="A0A4P2PVK7"/>